<evidence type="ECO:0000313" key="3">
    <source>
        <dbReference type="Proteomes" id="UP000198885"/>
    </source>
</evidence>
<organism evidence="2 3">
    <name type="scientific">Tranquillimonas rosea</name>
    <dbReference type="NCBI Taxonomy" id="641238"/>
    <lineage>
        <taxon>Bacteria</taxon>
        <taxon>Pseudomonadati</taxon>
        <taxon>Pseudomonadota</taxon>
        <taxon>Alphaproteobacteria</taxon>
        <taxon>Rhodobacterales</taxon>
        <taxon>Roseobacteraceae</taxon>
        <taxon>Tranquillimonas</taxon>
    </lineage>
</organism>
<dbReference type="AlphaFoldDB" id="A0A1H9PFR9"/>
<proteinExistence type="predicted"/>
<dbReference type="EMBL" id="FOGU01000001">
    <property type="protein sequence ID" value="SER46699.1"/>
    <property type="molecule type" value="Genomic_DNA"/>
</dbReference>
<name>A0A1H9PFR9_9RHOB</name>
<dbReference type="PANTHER" id="PTHR43818">
    <property type="entry name" value="BCDNA.GH03377"/>
    <property type="match status" value="1"/>
</dbReference>
<dbReference type="RefSeq" id="WP_328586825.1">
    <property type="nucleotide sequence ID" value="NZ_FOGU01000001.1"/>
</dbReference>
<dbReference type="InterPro" id="IPR050463">
    <property type="entry name" value="Gfo/Idh/MocA_oxidrdct_glycsds"/>
</dbReference>
<dbReference type="PANTHER" id="PTHR43818:SF7">
    <property type="entry name" value="DEHYDROGENASE"/>
    <property type="match status" value="1"/>
</dbReference>
<dbReference type="InterPro" id="IPR036291">
    <property type="entry name" value="NAD(P)-bd_dom_sf"/>
</dbReference>
<feature type="domain" description="Gfo/Idh/MocA-like oxidoreductase N-terminal" evidence="1">
    <location>
        <begin position="6"/>
        <end position="114"/>
    </location>
</feature>
<protein>
    <submittedName>
        <fullName evidence="2">D-galactose 1-dehydrogenase</fullName>
    </submittedName>
</protein>
<dbReference type="Pfam" id="PF01408">
    <property type="entry name" value="GFO_IDH_MocA"/>
    <property type="match status" value="1"/>
</dbReference>
<dbReference type="InterPro" id="IPR000683">
    <property type="entry name" value="Gfo/Idh/MocA-like_OxRdtase_N"/>
</dbReference>
<dbReference type="STRING" id="641238.SAMN04490244_101150"/>
<dbReference type="Gene3D" id="3.30.360.10">
    <property type="entry name" value="Dihydrodipicolinate Reductase, domain 2"/>
    <property type="match status" value="1"/>
</dbReference>
<dbReference type="SUPFAM" id="SSF51735">
    <property type="entry name" value="NAD(P)-binding Rossmann-fold domains"/>
    <property type="match status" value="1"/>
</dbReference>
<keyword evidence="3" id="KW-1185">Reference proteome</keyword>
<gene>
    <name evidence="2" type="ORF">SAMN04490244_101150</name>
</gene>
<evidence type="ECO:0000313" key="2">
    <source>
        <dbReference type="EMBL" id="SER46699.1"/>
    </source>
</evidence>
<dbReference type="Gene3D" id="3.40.50.720">
    <property type="entry name" value="NAD(P)-binding Rossmann-like Domain"/>
    <property type="match status" value="1"/>
</dbReference>
<reference evidence="2 3" key="1">
    <citation type="submission" date="2016-10" db="EMBL/GenBank/DDBJ databases">
        <authorList>
            <person name="de Groot N.N."/>
        </authorList>
    </citation>
    <scope>NUCLEOTIDE SEQUENCE [LARGE SCALE GENOMIC DNA]</scope>
    <source>
        <strain evidence="2 3">DSM 23042</strain>
    </source>
</reference>
<evidence type="ECO:0000259" key="1">
    <source>
        <dbReference type="Pfam" id="PF01408"/>
    </source>
</evidence>
<dbReference type="GO" id="GO:0000166">
    <property type="term" value="F:nucleotide binding"/>
    <property type="evidence" value="ECO:0007669"/>
    <property type="project" value="InterPro"/>
</dbReference>
<accession>A0A1H9PFR9</accession>
<dbReference type="Proteomes" id="UP000198885">
    <property type="component" value="Unassembled WGS sequence"/>
</dbReference>
<sequence>MTVTDIAIMGVGKIARDAHIPSIEKHPGFRLAATVSSSGGVEGVENHATLDDLLAAREDIPAIALCMPPQSRYEAARTALAAGRHVMLEKPPGATVAEVQALDRLATERNLTLFATWHSRYAQAVEPARAWLARRTARRARITWQEDVRNWHPGQAWIWKAGGVGVFDPGINALSILTEILPVPVRVGAAELEFPENCETPITARLELKGDGGLSVLANFDWNHEDPPTWDIEVETDDGTLRLSKGGSEMYVDGAPQDVGDTGEYDALYARFSSLLDTGARDVDLSPLVHVADAFMLGRRKIVAPFHD</sequence>